<evidence type="ECO:0000256" key="1">
    <source>
        <dbReference type="SAM" id="MobiDB-lite"/>
    </source>
</evidence>
<dbReference type="OrthoDB" id="3143319at2759"/>
<dbReference type="AlphaFoldDB" id="M5G699"/>
<dbReference type="Proteomes" id="UP000030653">
    <property type="component" value="Unassembled WGS sequence"/>
</dbReference>
<gene>
    <name evidence="2" type="ORF">DACRYDRAFT_107910</name>
</gene>
<evidence type="ECO:0000313" key="3">
    <source>
        <dbReference type="Proteomes" id="UP000030653"/>
    </source>
</evidence>
<dbReference type="GeneID" id="63683619"/>
<keyword evidence="3" id="KW-1185">Reference proteome</keyword>
<dbReference type="RefSeq" id="XP_040628254.1">
    <property type="nucleotide sequence ID" value="XM_040768557.1"/>
</dbReference>
<protein>
    <submittedName>
        <fullName evidence="2">Uncharacterized protein</fullName>
    </submittedName>
</protein>
<dbReference type="HOGENOM" id="CLU_844742_0_0_1"/>
<sequence length="329" mass="36989">MLIREMTLSQSLIEEREKYCVKQDGAVHVLYLAPSGQTPPAVETLKQQTTALLSEDGWHTPALPKPPKLRQVGRSYVYALPPPLLSSLERSRRSIPAWDDLIELPSLTLSHFATSDYLSTLLPTPNLWTLIPQPHLLPSPHRIPQLPPPCPKEFHPKEKVSPYARSTLYIPISRRPPYDGVSQAMLSPTWPLPRRVDPSPSGEKWEYGLVIWTPLSIHRLWAFLIKIQEKGNCGPLGICYVPSHLASVAQRKSSLAVPTTDRPKKRPKSVQDTRKDDCAYVKVYCPTVTREWLVHALRNFPASREEGSRKPLGHAKFASVQDDGSVFVG</sequence>
<accession>M5G699</accession>
<proteinExistence type="predicted"/>
<name>M5G699_DACPD</name>
<organism evidence="2 3">
    <name type="scientific">Dacryopinax primogenitus (strain DJM 731)</name>
    <name type="common">Brown rot fungus</name>
    <dbReference type="NCBI Taxonomy" id="1858805"/>
    <lineage>
        <taxon>Eukaryota</taxon>
        <taxon>Fungi</taxon>
        <taxon>Dikarya</taxon>
        <taxon>Basidiomycota</taxon>
        <taxon>Agaricomycotina</taxon>
        <taxon>Dacrymycetes</taxon>
        <taxon>Dacrymycetales</taxon>
        <taxon>Dacrymycetaceae</taxon>
        <taxon>Dacryopinax</taxon>
    </lineage>
</organism>
<reference evidence="2 3" key="1">
    <citation type="journal article" date="2012" name="Science">
        <title>The Paleozoic origin of enzymatic lignin decomposition reconstructed from 31 fungal genomes.</title>
        <authorList>
            <person name="Floudas D."/>
            <person name="Binder M."/>
            <person name="Riley R."/>
            <person name="Barry K."/>
            <person name="Blanchette R.A."/>
            <person name="Henrissat B."/>
            <person name="Martinez A.T."/>
            <person name="Otillar R."/>
            <person name="Spatafora J.W."/>
            <person name="Yadav J.S."/>
            <person name="Aerts A."/>
            <person name="Benoit I."/>
            <person name="Boyd A."/>
            <person name="Carlson A."/>
            <person name="Copeland A."/>
            <person name="Coutinho P.M."/>
            <person name="de Vries R.P."/>
            <person name="Ferreira P."/>
            <person name="Findley K."/>
            <person name="Foster B."/>
            <person name="Gaskell J."/>
            <person name="Glotzer D."/>
            <person name="Gorecki P."/>
            <person name="Heitman J."/>
            <person name="Hesse C."/>
            <person name="Hori C."/>
            <person name="Igarashi K."/>
            <person name="Jurgens J.A."/>
            <person name="Kallen N."/>
            <person name="Kersten P."/>
            <person name="Kohler A."/>
            <person name="Kuees U."/>
            <person name="Kumar T.K.A."/>
            <person name="Kuo A."/>
            <person name="LaButti K."/>
            <person name="Larrondo L.F."/>
            <person name="Lindquist E."/>
            <person name="Ling A."/>
            <person name="Lombard V."/>
            <person name="Lucas S."/>
            <person name="Lundell T."/>
            <person name="Martin R."/>
            <person name="McLaughlin D.J."/>
            <person name="Morgenstern I."/>
            <person name="Morin E."/>
            <person name="Murat C."/>
            <person name="Nagy L.G."/>
            <person name="Nolan M."/>
            <person name="Ohm R.A."/>
            <person name="Patyshakuliyeva A."/>
            <person name="Rokas A."/>
            <person name="Ruiz-Duenas F.J."/>
            <person name="Sabat G."/>
            <person name="Salamov A."/>
            <person name="Samejima M."/>
            <person name="Schmutz J."/>
            <person name="Slot J.C."/>
            <person name="St John F."/>
            <person name="Stenlid J."/>
            <person name="Sun H."/>
            <person name="Sun S."/>
            <person name="Syed K."/>
            <person name="Tsang A."/>
            <person name="Wiebenga A."/>
            <person name="Young D."/>
            <person name="Pisabarro A."/>
            <person name="Eastwood D.C."/>
            <person name="Martin F."/>
            <person name="Cullen D."/>
            <person name="Grigoriev I.V."/>
            <person name="Hibbett D.S."/>
        </authorList>
    </citation>
    <scope>NUCLEOTIDE SEQUENCE [LARGE SCALE GENOMIC DNA]</scope>
    <source>
        <strain evidence="2 3">DJM-731 SS1</strain>
    </source>
</reference>
<dbReference type="EMBL" id="JH795864">
    <property type="protein sequence ID" value="EJU01357.1"/>
    <property type="molecule type" value="Genomic_DNA"/>
</dbReference>
<feature type="region of interest" description="Disordered" evidence="1">
    <location>
        <begin position="252"/>
        <end position="272"/>
    </location>
</feature>
<evidence type="ECO:0000313" key="2">
    <source>
        <dbReference type="EMBL" id="EJU01357.1"/>
    </source>
</evidence>